<dbReference type="AlphaFoldDB" id="A0AAP0EDY6"/>
<name>A0AAP0EDY6_9MAGN</name>
<comment type="caution">
    <text evidence="2">The sequence shown here is derived from an EMBL/GenBank/DDBJ whole genome shotgun (WGS) entry which is preliminary data.</text>
</comment>
<keyword evidence="3" id="KW-1185">Reference proteome</keyword>
<keyword evidence="1" id="KW-0175">Coiled coil</keyword>
<dbReference type="Proteomes" id="UP001420932">
    <property type="component" value="Unassembled WGS sequence"/>
</dbReference>
<protein>
    <submittedName>
        <fullName evidence="2">Uncharacterized protein</fullName>
    </submittedName>
</protein>
<organism evidence="2 3">
    <name type="scientific">Stephania yunnanensis</name>
    <dbReference type="NCBI Taxonomy" id="152371"/>
    <lineage>
        <taxon>Eukaryota</taxon>
        <taxon>Viridiplantae</taxon>
        <taxon>Streptophyta</taxon>
        <taxon>Embryophyta</taxon>
        <taxon>Tracheophyta</taxon>
        <taxon>Spermatophyta</taxon>
        <taxon>Magnoliopsida</taxon>
        <taxon>Ranunculales</taxon>
        <taxon>Menispermaceae</taxon>
        <taxon>Menispermoideae</taxon>
        <taxon>Cissampelideae</taxon>
        <taxon>Stephania</taxon>
    </lineage>
</organism>
<gene>
    <name evidence="2" type="ORF">Syun_029523</name>
</gene>
<dbReference type="EMBL" id="JBBNAF010000013">
    <property type="protein sequence ID" value="KAK9087129.1"/>
    <property type="molecule type" value="Genomic_DNA"/>
</dbReference>
<feature type="coiled-coil region" evidence="1">
    <location>
        <begin position="61"/>
        <end position="95"/>
    </location>
</feature>
<sequence>MNVATQANLYLIVTIEGNGKSKSTTNFKDQLWTLGHLKKNGQPANEAIREILANAYTNGRVKELEDIVQSKTKEVKILREEMEVLKSLLLQKTNQIIYA</sequence>
<accession>A0AAP0EDY6</accession>
<proteinExistence type="predicted"/>
<evidence type="ECO:0000256" key="1">
    <source>
        <dbReference type="SAM" id="Coils"/>
    </source>
</evidence>
<reference evidence="2 3" key="1">
    <citation type="submission" date="2024-01" db="EMBL/GenBank/DDBJ databases">
        <title>Genome assemblies of Stephania.</title>
        <authorList>
            <person name="Yang L."/>
        </authorList>
    </citation>
    <scope>NUCLEOTIDE SEQUENCE [LARGE SCALE GENOMIC DNA]</scope>
    <source>
        <strain evidence="2">YNDBR</strain>
        <tissue evidence="2">Leaf</tissue>
    </source>
</reference>
<evidence type="ECO:0000313" key="2">
    <source>
        <dbReference type="EMBL" id="KAK9087129.1"/>
    </source>
</evidence>
<evidence type="ECO:0000313" key="3">
    <source>
        <dbReference type="Proteomes" id="UP001420932"/>
    </source>
</evidence>